<accession>A0ABY4X3H8</accession>
<reference evidence="2" key="1">
    <citation type="journal article" date="2022" name="Toxins">
        <title>Genomic Analysis of Sphingopyxis sp. USTB-05 for Biodegrading Cyanobacterial Hepatotoxins.</title>
        <authorList>
            <person name="Liu C."/>
            <person name="Xu Q."/>
            <person name="Zhao Z."/>
            <person name="Zhang H."/>
            <person name="Liu X."/>
            <person name="Yin C."/>
            <person name="Liu Y."/>
            <person name="Yan H."/>
        </authorList>
    </citation>
    <scope>NUCLEOTIDE SEQUENCE</scope>
    <source>
        <strain evidence="2">NBD5</strain>
    </source>
</reference>
<dbReference type="InterPro" id="IPR038732">
    <property type="entry name" value="HpyO/CreE_NAD-binding"/>
</dbReference>
<dbReference type="Gene3D" id="3.50.50.60">
    <property type="entry name" value="FAD/NAD(P)-binding domain"/>
    <property type="match status" value="1"/>
</dbReference>
<dbReference type="EMBL" id="CP084930">
    <property type="protein sequence ID" value="USI71439.1"/>
    <property type="molecule type" value="Genomic_DNA"/>
</dbReference>
<proteinExistence type="predicted"/>
<name>A0ABY4X3H8_9SPHN</name>
<protein>
    <submittedName>
        <fullName evidence="2">FAD/NAD(P)-binding protein</fullName>
    </submittedName>
</protein>
<dbReference type="Proteomes" id="UP001056937">
    <property type="component" value="Chromosome 1"/>
</dbReference>
<evidence type="ECO:0000313" key="2">
    <source>
        <dbReference type="EMBL" id="USI71439.1"/>
    </source>
</evidence>
<dbReference type="InterPro" id="IPR052189">
    <property type="entry name" value="L-asp_N-monooxygenase_NS-form"/>
</dbReference>
<keyword evidence="3" id="KW-1185">Reference proteome</keyword>
<gene>
    <name evidence="2" type="ORF">LHA26_08785</name>
</gene>
<feature type="domain" description="FAD-dependent urate hydroxylase HpyO/Asp monooxygenase CreE-like FAD/NAD(P)-binding" evidence="1">
    <location>
        <begin position="6"/>
        <end position="148"/>
    </location>
</feature>
<dbReference type="PANTHER" id="PTHR40254:SF1">
    <property type="entry name" value="BLR0577 PROTEIN"/>
    <property type="match status" value="1"/>
</dbReference>
<dbReference type="SUPFAM" id="SSF51905">
    <property type="entry name" value="FAD/NAD(P)-binding domain"/>
    <property type="match status" value="1"/>
</dbReference>
<dbReference type="PANTHER" id="PTHR40254">
    <property type="entry name" value="BLR0577 PROTEIN"/>
    <property type="match status" value="1"/>
</dbReference>
<organism evidence="2 3">
    <name type="scientific">Sphingomonas morindae</name>
    <dbReference type="NCBI Taxonomy" id="1541170"/>
    <lineage>
        <taxon>Bacteria</taxon>
        <taxon>Pseudomonadati</taxon>
        <taxon>Pseudomonadota</taxon>
        <taxon>Alphaproteobacteria</taxon>
        <taxon>Sphingomonadales</taxon>
        <taxon>Sphingomonadaceae</taxon>
        <taxon>Sphingomonas</taxon>
    </lineage>
</organism>
<evidence type="ECO:0000259" key="1">
    <source>
        <dbReference type="Pfam" id="PF13454"/>
    </source>
</evidence>
<dbReference type="Pfam" id="PF13454">
    <property type="entry name" value="NAD_binding_9"/>
    <property type="match status" value="1"/>
</dbReference>
<dbReference type="InterPro" id="IPR036188">
    <property type="entry name" value="FAD/NAD-bd_sf"/>
</dbReference>
<sequence length="452" mass="48341">MPDHVAIIGGGFSGALLAINLLRHDGPRATLIERRAETARGVAYSTVHPEHVLNVRAAGMSALPDEPDHFLRWLAARGLHPREGFASRRDYGAYLDDLLAETQRHAGDRLRVVRDSAVDAAFSATAATVRLAGGGAIAADTVALATGNLPPLLPPGLDVEGLDAGRYIADPWGPALAEGLKPGDCVGVLGTGLTMVDVALALDGLGFEGRIFALSRRGLIPRPHAAGPPGAAAAPRSERPTPEARALLAELRARAEAIGWRAAVDELRPFTQGLWRAMPLAERRRFLRHARAWWDVHRHRIAPHVAERLADLQARGRLTILAGTPLSLTPRPDGMALSYRPRGETGVASLTLARLINGTGPQGNLTRTAEPLLAALHARGLLRPDPLRIGIDVDQQSRAIGRDGRASDRLLVLGPPTRGAFWEIVAVPDIRRQAWAVARRLANAQWVGGEGL</sequence>
<dbReference type="RefSeq" id="WP_252165252.1">
    <property type="nucleotide sequence ID" value="NZ_CP084930.1"/>
</dbReference>
<evidence type="ECO:0000313" key="3">
    <source>
        <dbReference type="Proteomes" id="UP001056937"/>
    </source>
</evidence>